<evidence type="ECO:0000313" key="6">
    <source>
        <dbReference type="Proteomes" id="UP000564385"/>
    </source>
</evidence>
<evidence type="ECO:0000256" key="2">
    <source>
        <dbReference type="ARBA" id="ARBA00022723"/>
    </source>
</evidence>
<dbReference type="PANTHER" id="PTHR13799:SF14">
    <property type="entry name" value="GTP CYCLOHYDROLASE 1 TYPE 2 HOMOLOG"/>
    <property type="match status" value="1"/>
</dbReference>
<dbReference type="PROSITE" id="PS51257">
    <property type="entry name" value="PROKAR_LIPOPROTEIN"/>
    <property type="match status" value="1"/>
</dbReference>
<feature type="binding site" evidence="3">
    <location>
        <position position="260"/>
    </location>
    <ligand>
        <name>a divalent metal cation</name>
        <dbReference type="ChEBI" id="CHEBI:60240"/>
        <label>1</label>
    </ligand>
</feature>
<evidence type="ECO:0000256" key="4">
    <source>
        <dbReference type="SAM" id="SignalP"/>
    </source>
</evidence>
<dbReference type="GO" id="GO:0016787">
    <property type="term" value="F:hydrolase activity"/>
    <property type="evidence" value="ECO:0007669"/>
    <property type="project" value="UniProtKB-KW"/>
</dbReference>
<dbReference type="Gene3D" id="3.40.1390.30">
    <property type="entry name" value="NIF3 (NGG1p interacting factor 3)-like"/>
    <property type="match status" value="2"/>
</dbReference>
<dbReference type="EMBL" id="JACCCU010000001">
    <property type="protein sequence ID" value="NYF88418.1"/>
    <property type="molecule type" value="Genomic_DNA"/>
</dbReference>
<name>A0A852V5X7_9BACT</name>
<feature type="binding site" evidence="3">
    <location>
        <position position="95"/>
    </location>
    <ligand>
        <name>a divalent metal cation</name>
        <dbReference type="ChEBI" id="CHEBI:60240"/>
        <label>1</label>
    </ligand>
</feature>
<dbReference type="Pfam" id="PF01784">
    <property type="entry name" value="DUF34_NIF3"/>
    <property type="match status" value="1"/>
</dbReference>
<comment type="similarity">
    <text evidence="1">Belongs to the GTP cyclohydrolase I type 2/NIF3 family.</text>
</comment>
<keyword evidence="4" id="KW-0732">Signal</keyword>
<dbReference type="GO" id="GO:0046872">
    <property type="term" value="F:metal ion binding"/>
    <property type="evidence" value="ECO:0007669"/>
    <property type="project" value="UniProtKB-KW"/>
</dbReference>
<dbReference type="PANTHER" id="PTHR13799">
    <property type="entry name" value="NGG1 INTERACTING FACTOR 3"/>
    <property type="match status" value="1"/>
</dbReference>
<dbReference type="SUPFAM" id="SSF102705">
    <property type="entry name" value="NIF3 (NGG1p interacting factor 3)-like"/>
    <property type="match status" value="1"/>
</dbReference>
<dbReference type="AlphaFoldDB" id="A0A852V5X7"/>
<evidence type="ECO:0000313" key="5">
    <source>
        <dbReference type="EMBL" id="NYF88418.1"/>
    </source>
</evidence>
<comment type="caution">
    <text evidence="5">The sequence shown here is derived from an EMBL/GenBank/DDBJ whole genome shotgun (WGS) entry which is preliminary data.</text>
</comment>
<dbReference type="Proteomes" id="UP000564385">
    <property type="component" value="Unassembled WGS sequence"/>
</dbReference>
<reference evidence="5 6" key="1">
    <citation type="submission" date="2020-07" db="EMBL/GenBank/DDBJ databases">
        <title>Genomic Encyclopedia of Type Strains, Phase IV (KMG-V): Genome sequencing to study the core and pangenomes of soil and plant-associated prokaryotes.</title>
        <authorList>
            <person name="Whitman W."/>
        </authorList>
    </citation>
    <scope>NUCLEOTIDE SEQUENCE [LARGE SCALE GENOMIC DNA]</scope>
    <source>
        <strain evidence="5 6">M8UP22</strain>
    </source>
</reference>
<protein>
    <submittedName>
        <fullName evidence="5">NIF3 family GTP cyclohydrolase 1 type 2</fullName>
    </submittedName>
</protein>
<dbReference type="GO" id="GO:0005737">
    <property type="term" value="C:cytoplasm"/>
    <property type="evidence" value="ECO:0007669"/>
    <property type="project" value="TreeGrafter"/>
</dbReference>
<evidence type="ECO:0000256" key="1">
    <source>
        <dbReference type="ARBA" id="ARBA00006964"/>
    </source>
</evidence>
<dbReference type="InterPro" id="IPR036069">
    <property type="entry name" value="DUF34/NIF3_sf"/>
</dbReference>
<evidence type="ECO:0000256" key="3">
    <source>
        <dbReference type="PIRSR" id="PIRSR602678-1"/>
    </source>
</evidence>
<proteinExistence type="inferred from homology"/>
<feature type="signal peptide" evidence="4">
    <location>
        <begin position="1"/>
        <end position="30"/>
    </location>
</feature>
<accession>A0A852V5X7</accession>
<sequence>MAIRARNSTMMTPAQILSGCLILLSVSLHAQVLPAGEAIVRIQHRYASAPPPNTVDTVKAGDPNTPVTGIATTFLDTMDVLREAVRHGDNLIITHEPTFYNHLDDTKFFTDDPVYKEKLAFIEQHHLVVFRLHDEIHADTTDHILAGMYEALGWEKFPHPSGPRGQYFVTIPQTTLAELSTFLQTRLHIQTLRVEGNPKLAITHVAFLPGASGLEKQVLALRQPEVEVLIAGEASEWEAVEYVRDAAAQGRPKSLILLGHQVSEEPGMEQCAKELRELFPGVNVDHILAGQPLWNPEHGPVAKTP</sequence>
<keyword evidence="2 3" id="KW-0479">Metal-binding</keyword>
<feature type="chain" id="PRO_5032962943" evidence="4">
    <location>
        <begin position="31"/>
        <end position="305"/>
    </location>
</feature>
<feature type="binding site" evidence="3">
    <location>
        <position position="264"/>
    </location>
    <ligand>
        <name>a divalent metal cation</name>
        <dbReference type="ChEBI" id="CHEBI:60240"/>
        <label>1</label>
    </ligand>
</feature>
<organism evidence="5 6">
    <name type="scientific">Tunturiibacter lichenicola</name>
    <dbReference type="NCBI Taxonomy" id="2051959"/>
    <lineage>
        <taxon>Bacteria</taxon>
        <taxon>Pseudomonadati</taxon>
        <taxon>Acidobacteriota</taxon>
        <taxon>Terriglobia</taxon>
        <taxon>Terriglobales</taxon>
        <taxon>Acidobacteriaceae</taxon>
        <taxon>Tunturiibacter</taxon>
    </lineage>
</organism>
<gene>
    <name evidence="5" type="ORF">HDF08_000485</name>
</gene>
<dbReference type="InterPro" id="IPR002678">
    <property type="entry name" value="DUF34/NIF3"/>
</dbReference>